<feature type="domain" description="F-box" evidence="1">
    <location>
        <begin position="45"/>
        <end position="82"/>
    </location>
</feature>
<accession>A0A9P0GG95</accession>
<gene>
    <name evidence="2" type="ORF">PSYICH_LOCUS10038</name>
</gene>
<dbReference type="AlphaFoldDB" id="A0A9P0GG95"/>
<name>A0A9P0GG95_9CUCU</name>
<dbReference type="InterPro" id="IPR032675">
    <property type="entry name" value="LRR_dom_sf"/>
</dbReference>
<organism evidence="2 3">
    <name type="scientific">Psylliodes chrysocephalus</name>
    <dbReference type="NCBI Taxonomy" id="3402493"/>
    <lineage>
        <taxon>Eukaryota</taxon>
        <taxon>Metazoa</taxon>
        <taxon>Ecdysozoa</taxon>
        <taxon>Arthropoda</taxon>
        <taxon>Hexapoda</taxon>
        <taxon>Insecta</taxon>
        <taxon>Pterygota</taxon>
        <taxon>Neoptera</taxon>
        <taxon>Endopterygota</taxon>
        <taxon>Coleoptera</taxon>
        <taxon>Polyphaga</taxon>
        <taxon>Cucujiformia</taxon>
        <taxon>Chrysomeloidea</taxon>
        <taxon>Chrysomelidae</taxon>
        <taxon>Galerucinae</taxon>
        <taxon>Alticini</taxon>
        <taxon>Psylliodes</taxon>
    </lineage>
</organism>
<evidence type="ECO:0000313" key="2">
    <source>
        <dbReference type="EMBL" id="CAH1109701.1"/>
    </source>
</evidence>
<evidence type="ECO:0000259" key="1">
    <source>
        <dbReference type="Pfam" id="PF12937"/>
    </source>
</evidence>
<dbReference type="Gene3D" id="3.80.10.10">
    <property type="entry name" value="Ribonuclease Inhibitor"/>
    <property type="match status" value="1"/>
</dbReference>
<dbReference type="InterPro" id="IPR001810">
    <property type="entry name" value="F-box_dom"/>
</dbReference>
<proteinExistence type="predicted"/>
<dbReference type="EMBL" id="OV651816">
    <property type="protein sequence ID" value="CAH1109701.1"/>
    <property type="molecule type" value="Genomic_DNA"/>
</dbReference>
<dbReference type="InterPro" id="IPR036047">
    <property type="entry name" value="F-box-like_dom_sf"/>
</dbReference>
<dbReference type="GO" id="GO:0031398">
    <property type="term" value="P:positive regulation of protein ubiquitination"/>
    <property type="evidence" value="ECO:0007669"/>
    <property type="project" value="TreeGrafter"/>
</dbReference>
<evidence type="ECO:0000313" key="3">
    <source>
        <dbReference type="Proteomes" id="UP001153636"/>
    </source>
</evidence>
<dbReference type="PANTHER" id="PTHR20933">
    <property type="entry name" value="F-BOX ONLY PROTEIN 33"/>
    <property type="match status" value="1"/>
</dbReference>
<dbReference type="Pfam" id="PF12937">
    <property type="entry name" value="F-box-like"/>
    <property type="match status" value="1"/>
</dbReference>
<dbReference type="OrthoDB" id="8757000at2759"/>
<protein>
    <recommendedName>
        <fullName evidence="1">F-box domain-containing protein</fullName>
    </recommendedName>
</protein>
<dbReference type="PANTHER" id="PTHR20933:SF3">
    <property type="entry name" value="F-BOX ONLY PROTEIN 33"/>
    <property type="match status" value="1"/>
</dbReference>
<reference evidence="2" key="1">
    <citation type="submission" date="2022-01" db="EMBL/GenBank/DDBJ databases">
        <authorList>
            <person name="King R."/>
        </authorList>
    </citation>
    <scope>NUCLEOTIDE SEQUENCE</scope>
</reference>
<dbReference type="Proteomes" id="UP001153636">
    <property type="component" value="Chromosome 4"/>
</dbReference>
<keyword evidence="3" id="KW-1185">Reference proteome</keyword>
<sequence length="483" mass="55825">MRKLLNAEISERKITRNKEMTSTYGDCSKPKKSKTSEEVTFTSFWAHLPSLLLQDIFDLLCKEDRGSASAVCKHWRQNSFHPKWFPSITFRLEQCNLERARFQIFTFGRISSEVKIIINSLSSECVEDFVNLLREMQKNNNLKSIILEPTHCRLELPVQQNSNRSNGDYEEILALLKSCSPKLHKFSIGCLEDLSLQLEDILENLNPALITHLGLASVKDIPIKQGGSYFDTNLLIPFTKLRILSIDYDQLSDDFLSKLDGATRLERLVVHLHEIRQNHPGTTNNAWINFNKKHQGCEFRLTVIHAFKDISNLHETVLRHNMPLTHLKVFFCEQVNLQVVENLSDYADTLRSIIWVDSLSNSQNSWVLVKPWFDESPDPFVLTAWLCRNLEEFVLYGYKYWEENLIAIGRLRGESLKRMEIAETDVLCPSRRPREITTSDNILECPSKPWKPVKRSELHPVVCNPTDGDSDEYLLPLVLADLH</sequence>
<dbReference type="Gene3D" id="1.20.1280.50">
    <property type="match status" value="1"/>
</dbReference>
<dbReference type="SUPFAM" id="SSF81383">
    <property type="entry name" value="F-box domain"/>
    <property type="match status" value="1"/>
</dbReference>